<feature type="region of interest" description="Disordered" evidence="1">
    <location>
        <begin position="266"/>
        <end position="344"/>
    </location>
</feature>
<dbReference type="EMBL" id="OA882089">
    <property type="protein sequence ID" value="CAD7272683.1"/>
    <property type="molecule type" value="Genomic_DNA"/>
</dbReference>
<sequence>MFHLSKTRILFSSPSTDWLNIFALRTRGGSDRGRSAETNPGARPKTGVNSAVGFSLKLCTHRRGRSAQEPGLGSPDDFQSYSDGQYNASGATYAELNTYCEIPDRSGLSSAYGNVEEQGSNPSSAYYSDASVNSHRGGRHSPSQASVEVATICGGNHHHHHAQPGLHHPHEILGPGVRPVPGLQLAMHPARNVPHHHHWFSAPRASNVCNCGRMRGARLPQPGRGGWVIPLAETIVAPPNATPPSPPPPRMPLQHSYPHLVELHHVHHHRQHVHPDGEDFTRRPSQRQVNRDDGGTDAMNGSGSDSGIMVSSSGPLAAAQHAPQPSSPASTGTESSFLLSTGQTQASDRELFELPANRPMTVINHHPCMCPNHVHMIDSQHQRGNMHMDHRCRSFVPSEYI</sequence>
<dbReference type="EMBL" id="CAJPEX010000052">
    <property type="protein sequence ID" value="CAG0912835.1"/>
    <property type="molecule type" value="Genomic_DNA"/>
</dbReference>
<gene>
    <name evidence="2" type="ORF">NMOB1V02_LOCUS605</name>
</gene>
<feature type="compositionally biased region" description="Low complexity" evidence="1">
    <location>
        <begin position="301"/>
        <end position="330"/>
    </location>
</feature>
<feature type="region of interest" description="Disordered" evidence="1">
    <location>
        <begin position="63"/>
        <end position="83"/>
    </location>
</feature>
<proteinExistence type="predicted"/>
<feature type="compositionally biased region" description="Polar residues" evidence="1">
    <location>
        <begin position="111"/>
        <end position="134"/>
    </location>
</feature>
<reference evidence="2" key="1">
    <citation type="submission" date="2020-11" db="EMBL/GenBank/DDBJ databases">
        <authorList>
            <person name="Tran Van P."/>
        </authorList>
    </citation>
    <scope>NUCLEOTIDE SEQUENCE</scope>
</reference>
<protein>
    <submittedName>
        <fullName evidence="2">Uncharacterized protein</fullName>
    </submittedName>
</protein>
<name>A0A7R9BDU6_9CRUS</name>
<evidence type="ECO:0000313" key="2">
    <source>
        <dbReference type="EMBL" id="CAD7272683.1"/>
    </source>
</evidence>
<feature type="compositionally biased region" description="Basic and acidic residues" evidence="1">
    <location>
        <begin position="273"/>
        <end position="282"/>
    </location>
</feature>
<feature type="region of interest" description="Disordered" evidence="1">
    <location>
        <begin position="111"/>
        <end position="179"/>
    </location>
</feature>
<organism evidence="2">
    <name type="scientific">Notodromas monacha</name>
    <dbReference type="NCBI Taxonomy" id="399045"/>
    <lineage>
        <taxon>Eukaryota</taxon>
        <taxon>Metazoa</taxon>
        <taxon>Ecdysozoa</taxon>
        <taxon>Arthropoda</taxon>
        <taxon>Crustacea</taxon>
        <taxon>Oligostraca</taxon>
        <taxon>Ostracoda</taxon>
        <taxon>Podocopa</taxon>
        <taxon>Podocopida</taxon>
        <taxon>Cypridocopina</taxon>
        <taxon>Cypridoidea</taxon>
        <taxon>Cyprididae</taxon>
        <taxon>Notodromas</taxon>
    </lineage>
</organism>
<dbReference type="AlphaFoldDB" id="A0A7R9BDU6"/>
<evidence type="ECO:0000256" key="1">
    <source>
        <dbReference type="SAM" id="MobiDB-lite"/>
    </source>
</evidence>
<accession>A0A7R9BDU6</accession>
<feature type="compositionally biased region" description="Polar residues" evidence="1">
    <location>
        <begin position="331"/>
        <end position="344"/>
    </location>
</feature>
<evidence type="ECO:0000313" key="3">
    <source>
        <dbReference type="Proteomes" id="UP000678499"/>
    </source>
</evidence>
<keyword evidence="3" id="KW-1185">Reference proteome</keyword>
<dbReference type="Proteomes" id="UP000678499">
    <property type="component" value="Unassembled WGS sequence"/>
</dbReference>
<feature type="region of interest" description="Disordered" evidence="1">
    <location>
        <begin position="29"/>
        <end position="49"/>
    </location>
</feature>